<keyword evidence="1" id="KW-0472">Membrane</keyword>
<dbReference type="RefSeq" id="WP_104763641.1">
    <property type="nucleotide sequence ID" value="NZ_FZPM01000027.1"/>
</dbReference>
<dbReference type="Proteomes" id="UP000256424">
    <property type="component" value="Unassembled WGS sequence"/>
</dbReference>
<sequence length="179" mass="21019">MFELQPQDFKKDGDVGIYLHCHNIFLSISLGFYLKGHLNTLDKADFIITDVVNLEKKYTHLPVCMIGRDLYTPCSVYEMFAQLHDFYSHVNAKQVSIFQQDLQHINQNERNIISRQNTIQQSLIYQEQRAQNALIESIKQEKMRELLRNTNPELSGQIEVLFDELSQKIYETLNQHGKK</sequence>
<keyword evidence="1" id="KW-0812">Transmembrane</keyword>
<evidence type="ECO:0000256" key="1">
    <source>
        <dbReference type="SAM" id="Phobius"/>
    </source>
</evidence>
<dbReference type="AlphaFoldDB" id="A0A3D8J7H8"/>
<evidence type="ECO:0000313" key="2">
    <source>
        <dbReference type="EMBL" id="RDU73449.1"/>
    </source>
</evidence>
<protein>
    <submittedName>
        <fullName evidence="2">Uncharacterized protein</fullName>
    </submittedName>
</protein>
<gene>
    <name evidence="2" type="ORF">CQA66_01960</name>
</gene>
<name>A0A3D8J7H8_9HELI</name>
<keyword evidence="3" id="KW-1185">Reference proteome</keyword>
<dbReference type="OrthoDB" id="5329129at2"/>
<dbReference type="EMBL" id="NXLW01000002">
    <property type="protein sequence ID" value="RDU73449.1"/>
    <property type="molecule type" value="Genomic_DNA"/>
</dbReference>
<accession>A0A3D8J7H8</accession>
<feature type="transmembrane region" description="Helical" evidence="1">
    <location>
        <begin position="15"/>
        <end position="34"/>
    </location>
</feature>
<comment type="caution">
    <text evidence="2">The sequence shown here is derived from an EMBL/GenBank/DDBJ whole genome shotgun (WGS) entry which is preliminary data.</text>
</comment>
<evidence type="ECO:0000313" key="3">
    <source>
        <dbReference type="Proteomes" id="UP000256424"/>
    </source>
</evidence>
<reference evidence="2 3" key="1">
    <citation type="submission" date="2018-04" db="EMBL/GenBank/DDBJ databases">
        <title>Novel Campyloabacter and Helicobacter Species and Strains.</title>
        <authorList>
            <person name="Mannion A.J."/>
            <person name="Shen Z."/>
            <person name="Fox J.G."/>
        </authorList>
    </citation>
    <scope>NUCLEOTIDE SEQUENCE [LARGE SCALE GENOMIC DNA]</scope>
    <source>
        <strain evidence="2 3">MIT 97-5075</strain>
    </source>
</reference>
<proteinExistence type="predicted"/>
<keyword evidence="1" id="KW-1133">Transmembrane helix</keyword>
<organism evidence="2 3">
    <name type="scientific">Helicobacter aurati</name>
    <dbReference type="NCBI Taxonomy" id="137778"/>
    <lineage>
        <taxon>Bacteria</taxon>
        <taxon>Pseudomonadati</taxon>
        <taxon>Campylobacterota</taxon>
        <taxon>Epsilonproteobacteria</taxon>
        <taxon>Campylobacterales</taxon>
        <taxon>Helicobacteraceae</taxon>
        <taxon>Helicobacter</taxon>
    </lineage>
</organism>